<keyword evidence="2" id="KW-1185">Reference proteome</keyword>
<evidence type="ECO:0000313" key="2">
    <source>
        <dbReference type="Proteomes" id="UP001060919"/>
    </source>
</evidence>
<gene>
    <name evidence="1" type="ORF">AsAng_0038350</name>
</gene>
<organism evidence="1 2">
    <name type="scientific">Aureispira anguillae</name>
    <dbReference type="NCBI Taxonomy" id="2864201"/>
    <lineage>
        <taxon>Bacteria</taxon>
        <taxon>Pseudomonadati</taxon>
        <taxon>Bacteroidota</taxon>
        <taxon>Saprospiria</taxon>
        <taxon>Saprospirales</taxon>
        <taxon>Saprospiraceae</taxon>
        <taxon>Aureispira</taxon>
    </lineage>
</organism>
<proteinExistence type="predicted"/>
<sequence length="235" mass="27701">MKQLSLFILSVLIIWEGKTQPMLEYNVHDSLETLENCIRYLPSTKEHNYFSPFSFKELLSLIQSDQSQSDSLLHLKHFKLQKIKFEKDSLNKSTTAITYSYLYDRNTNKHLELRKICTKYDSLTGNCRPKNNIVWSTPLTIQSTVIDEISAYKLDFLLNFKERKLIKCETSKAFRGRYFSVHEIYETPNYEIMFQAYCQKVKEKATGFFCEKCSSFTIQISYSEAYLNRILNSTE</sequence>
<name>A0A916DUW8_9BACT</name>
<dbReference type="AlphaFoldDB" id="A0A916DUW8"/>
<accession>A0A916DUW8</accession>
<evidence type="ECO:0000313" key="1">
    <source>
        <dbReference type="EMBL" id="BDS13107.1"/>
    </source>
</evidence>
<dbReference type="EMBL" id="AP026867">
    <property type="protein sequence ID" value="BDS13107.1"/>
    <property type="molecule type" value="Genomic_DNA"/>
</dbReference>
<protein>
    <submittedName>
        <fullName evidence="1">Uncharacterized protein</fullName>
    </submittedName>
</protein>
<dbReference type="KEGG" id="aup:AsAng_0038350"/>
<dbReference type="Proteomes" id="UP001060919">
    <property type="component" value="Chromosome"/>
</dbReference>
<dbReference type="RefSeq" id="WP_264788407.1">
    <property type="nucleotide sequence ID" value="NZ_AP026867.1"/>
</dbReference>
<reference evidence="1" key="1">
    <citation type="submission" date="2022-09" db="EMBL/GenBank/DDBJ databases">
        <title>Aureispira anguillicida sp. nov., isolated from Leptocephalus of Japanese eel Anguilla japonica.</title>
        <authorList>
            <person name="Yuasa K."/>
            <person name="Mekata T."/>
            <person name="Ikunari K."/>
        </authorList>
    </citation>
    <scope>NUCLEOTIDE SEQUENCE</scope>
    <source>
        <strain evidence="1">EL160426</strain>
    </source>
</reference>